<dbReference type="GO" id="GO:0032545">
    <property type="term" value="C:CURI complex"/>
    <property type="evidence" value="ECO:0007669"/>
    <property type="project" value="TreeGrafter"/>
</dbReference>
<feature type="region of interest" description="Disordered" evidence="2">
    <location>
        <begin position="243"/>
        <end position="267"/>
    </location>
</feature>
<evidence type="ECO:0000256" key="1">
    <source>
        <dbReference type="ARBA" id="ARBA00006110"/>
    </source>
</evidence>
<reference evidence="5" key="1">
    <citation type="submission" date="2025-08" db="UniProtKB">
        <authorList>
            <consortium name="RefSeq"/>
        </authorList>
    </citation>
    <scope>IDENTIFICATION</scope>
</reference>
<feature type="domain" description="Ribosomal RNA-processing protein 7 C-terminal" evidence="3">
    <location>
        <begin position="136"/>
        <end position="266"/>
    </location>
</feature>
<dbReference type="Proteomes" id="UP000515125">
    <property type="component" value="Unplaced"/>
</dbReference>
<evidence type="ECO:0000313" key="4">
    <source>
        <dbReference type="Proteomes" id="UP000515125"/>
    </source>
</evidence>
<feature type="non-terminal residue" evidence="5">
    <location>
        <position position="267"/>
    </location>
</feature>
<dbReference type="InterPro" id="IPR040446">
    <property type="entry name" value="RRP7"/>
</dbReference>
<accession>A0A6P6RZL4</accession>
<proteinExistence type="inferred from homology"/>
<dbReference type="GO" id="GO:0006364">
    <property type="term" value="P:rRNA processing"/>
    <property type="evidence" value="ECO:0007669"/>
    <property type="project" value="TreeGrafter"/>
</dbReference>
<dbReference type="Pfam" id="PF12923">
    <property type="entry name" value="RRP7"/>
    <property type="match status" value="1"/>
</dbReference>
<comment type="similarity">
    <text evidence="1">Belongs to the RRP7 family.</text>
</comment>
<dbReference type="OrthoDB" id="347989at2759"/>
<name>A0A6P6RZL4_9EIME</name>
<dbReference type="GO" id="GO:0034456">
    <property type="term" value="C:UTP-C complex"/>
    <property type="evidence" value="ECO:0007669"/>
    <property type="project" value="TreeGrafter"/>
</dbReference>
<evidence type="ECO:0000256" key="2">
    <source>
        <dbReference type="SAM" id="MobiDB-lite"/>
    </source>
</evidence>
<dbReference type="GeneID" id="34618629"/>
<keyword evidence="4" id="KW-1185">Reference proteome</keyword>
<dbReference type="RefSeq" id="XP_026193381.1">
    <property type="nucleotide sequence ID" value="XM_026337596.1"/>
</dbReference>
<dbReference type="PANTHER" id="PTHR13191:SF0">
    <property type="entry name" value="RIBOSOMAL RNA-PROCESSING PROTEIN 7 HOMOLOG A-RELATED"/>
    <property type="match status" value="1"/>
</dbReference>
<sequence>MKLCSFRALRVGALPGSPFGYEVLIRPAEVAPIRGAAMAAAMAAAGDPAEAAEAAAAAAEEGRALFVCNAPLQQREQQQLKQQFAAFGPVEAVYEKLTATSKSSGKAVSCVRLLHIVFEEAAAVDRALAAAVPLDRRPCSTPTEGEVDAFMRNYDLEKDLKKQQRKVAVVDEDGFILVQGPKNSLGSGENIKGFRAAESSSLLAGGTSSVFRAQAAGASAGAVGGPHLGPAAAAALGASTAAANKKRKRQERQADFYAFQEREARRR</sequence>
<evidence type="ECO:0000259" key="3">
    <source>
        <dbReference type="Pfam" id="PF12923"/>
    </source>
</evidence>
<dbReference type="GO" id="GO:0000028">
    <property type="term" value="P:ribosomal small subunit assembly"/>
    <property type="evidence" value="ECO:0007669"/>
    <property type="project" value="TreeGrafter"/>
</dbReference>
<organism evidence="4 5">
    <name type="scientific">Cyclospora cayetanensis</name>
    <dbReference type="NCBI Taxonomy" id="88456"/>
    <lineage>
        <taxon>Eukaryota</taxon>
        <taxon>Sar</taxon>
        <taxon>Alveolata</taxon>
        <taxon>Apicomplexa</taxon>
        <taxon>Conoidasida</taxon>
        <taxon>Coccidia</taxon>
        <taxon>Eucoccidiorida</taxon>
        <taxon>Eimeriorina</taxon>
        <taxon>Eimeriidae</taxon>
        <taxon>Cyclospora</taxon>
    </lineage>
</organism>
<dbReference type="InterPro" id="IPR024326">
    <property type="entry name" value="RRP7_C"/>
</dbReference>
<dbReference type="AlphaFoldDB" id="A0A6P6RZL4"/>
<dbReference type="InterPro" id="IPR012677">
    <property type="entry name" value="Nucleotide-bd_a/b_plait_sf"/>
</dbReference>
<evidence type="ECO:0000313" key="5">
    <source>
        <dbReference type="RefSeq" id="XP_026193381.1"/>
    </source>
</evidence>
<dbReference type="PANTHER" id="PTHR13191">
    <property type="entry name" value="RIBOSOMAL RNA PROCESSING PROTEIN 7-RELATED"/>
    <property type="match status" value="1"/>
</dbReference>
<gene>
    <name evidence="5" type="primary">LOC34618629</name>
</gene>
<dbReference type="Gene3D" id="3.30.70.330">
    <property type="match status" value="1"/>
</dbReference>
<protein>
    <submittedName>
        <fullName evidence="5">Uncharacterized protein LOC34618629</fullName>
    </submittedName>
</protein>